<dbReference type="InterPro" id="IPR029026">
    <property type="entry name" value="tRNA_m1G_MTases_N"/>
</dbReference>
<dbReference type="PANTHER" id="PTHR33603">
    <property type="entry name" value="METHYLTRANSFERASE"/>
    <property type="match status" value="1"/>
</dbReference>
<name>A0A061RLC5_9CHLO</name>
<dbReference type="GO" id="GO:0032259">
    <property type="term" value="P:methylation"/>
    <property type="evidence" value="ECO:0007669"/>
    <property type="project" value="UniProtKB-KW"/>
</dbReference>
<dbReference type="Gene3D" id="3.40.1280.10">
    <property type="match status" value="1"/>
</dbReference>
<comment type="similarity">
    <text evidence="4">Belongs to the RNA methyltransferase RlmH family.</text>
</comment>
<dbReference type="SUPFAM" id="SSF75217">
    <property type="entry name" value="alpha/beta knot"/>
    <property type="match status" value="1"/>
</dbReference>
<dbReference type="PANTHER" id="PTHR33603:SF1">
    <property type="entry name" value="RIBOSOMAL RNA LARGE SUBUNIT METHYLTRANSFERASE H"/>
    <property type="match status" value="1"/>
</dbReference>
<dbReference type="AlphaFoldDB" id="A0A061RLC5"/>
<dbReference type="CDD" id="cd18081">
    <property type="entry name" value="RlmH-like"/>
    <property type="match status" value="1"/>
</dbReference>
<reference evidence="5" key="1">
    <citation type="submission" date="2014-05" db="EMBL/GenBank/DDBJ databases">
        <title>The transcriptome of the halophilic microalga Tetraselmis sp. GSL018 isolated from the Great Salt Lake, Utah.</title>
        <authorList>
            <person name="Jinkerson R.E."/>
            <person name="D'Adamo S."/>
            <person name="Posewitz M.C."/>
        </authorList>
    </citation>
    <scope>NUCLEOTIDE SEQUENCE</scope>
    <source>
        <strain evidence="5">GSL018</strain>
    </source>
</reference>
<protein>
    <submittedName>
        <fullName evidence="5">23S rRNA (Pseudouridine1915-N3)-methyltransferase</fullName>
    </submittedName>
</protein>
<sequence>MYSAMKYQLRTSNWLLNSADPFHFYLRRPCPRQFFLRARLLGVSGRTDTSMFNFSKSEIGLCGETALQVGYLSGRGKSNFLPVAAARREARSVRPLPIRVVTVSKKSNKSGAALADEYAARVRNYTKLEEVQVKPNPKGVNDPKLQKSAEGERVLKLLSPGDLVIALDERGVELPSEAFADLLGNAAEEGFSGITFCIGGPFGHSDEVLSRADRTLRLSRMVLNHQVAHVVLMEQIYRGWTILRGEPYHH</sequence>
<dbReference type="InterPro" id="IPR003742">
    <property type="entry name" value="RlmH-like"/>
</dbReference>
<dbReference type="EMBL" id="GBEZ01014770">
    <property type="protein sequence ID" value="JAC71331.1"/>
    <property type="molecule type" value="Transcribed_RNA"/>
</dbReference>
<proteinExistence type="inferred from homology"/>
<keyword evidence="1 5" id="KW-0489">Methyltransferase</keyword>
<evidence type="ECO:0000256" key="4">
    <source>
        <dbReference type="ARBA" id="ARBA00038303"/>
    </source>
</evidence>
<dbReference type="GO" id="GO:0008168">
    <property type="term" value="F:methyltransferase activity"/>
    <property type="evidence" value="ECO:0007669"/>
    <property type="project" value="UniProtKB-KW"/>
</dbReference>
<dbReference type="InterPro" id="IPR029028">
    <property type="entry name" value="Alpha/beta_knot_MTases"/>
</dbReference>
<evidence type="ECO:0000256" key="2">
    <source>
        <dbReference type="ARBA" id="ARBA00022679"/>
    </source>
</evidence>
<organism evidence="5">
    <name type="scientific">Tetraselmis sp. GSL018</name>
    <dbReference type="NCBI Taxonomy" id="582737"/>
    <lineage>
        <taxon>Eukaryota</taxon>
        <taxon>Viridiplantae</taxon>
        <taxon>Chlorophyta</taxon>
        <taxon>core chlorophytes</taxon>
        <taxon>Chlorodendrophyceae</taxon>
        <taxon>Chlorodendrales</taxon>
        <taxon>Chlorodendraceae</taxon>
        <taxon>Tetraselmis</taxon>
    </lineage>
</organism>
<dbReference type="Pfam" id="PF02590">
    <property type="entry name" value="SPOUT_MTase"/>
    <property type="match status" value="1"/>
</dbReference>
<dbReference type="GO" id="GO:0006364">
    <property type="term" value="P:rRNA processing"/>
    <property type="evidence" value="ECO:0007669"/>
    <property type="project" value="InterPro"/>
</dbReference>
<dbReference type="HAMAP" id="MF_00658">
    <property type="entry name" value="23SrRNA_methyltr_H"/>
    <property type="match status" value="1"/>
</dbReference>
<evidence type="ECO:0000256" key="3">
    <source>
        <dbReference type="ARBA" id="ARBA00022691"/>
    </source>
</evidence>
<gene>
    <name evidence="5" type="primary">RLMH</name>
    <name evidence="5" type="ORF">TSPGSL018_2154</name>
</gene>
<accession>A0A061RLC5</accession>
<evidence type="ECO:0000256" key="1">
    <source>
        <dbReference type="ARBA" id="ARBA00022603"/>
    </source>
</evidence>
<keyword evidence="2 5" id="KW-0808">Transferase</keyword>
<keyword evidence="3" id="KW-0949">S-adenosyl-L-methionine</keyword>
<evidence type="ECO:0000313" key="5">
    <source>
        <dbReference type="EMBL" id="JAC71331.1"/>
    </source>
</evidence>